<sequence>MSKRTVLLLLACLLGFSPLANATWYEVTGYSALLKSKSDARTRALEDALFQAIKFSGGDISSVIRLRPYLAEERKNYQFSGNDVREINIVDVRTSTKAVTVTARVSIHKTAKACHNTQYRKSLVISHFGIVHPQHAALGGIFRFGDDFTTLLQRQFDKQSQSFVVSKVSDVAISPGNPSVNTMIAEDNDAQYLITGAITDMTATLDERIFRRDGVNRQLAVSIDVIDGKSGDVIYQNSYRDIAAWPFENTSKVDTKTARFWTSSYGEMARRMSRNIMLDLESSLSCRATSPEVIAFNGEYGQINVGRIHGVKVGDQLQLWHNASFVDQFGSHRKQYRKSEMTLTVTRVYDHSSEISVMPAELARSIQIGDLVTKQVN</sequence>
<keyword evidence="1" id="KW-0732">Signal</keyword>
<dbReference type="InterPro" id="IPR032370">
    <property type="entry name" value="FlgT_N"/>
</dbReference>
<evidence type="ECO:0000259" key="3">
    <source>
        <dbReference type="Pfam" id="PF16539"/>
    </source>
</evidence>
<dbReference type="Proteomes" id="UP000094936">
    <property type="component" value="Unassembled WGS sequence"/>
</dbReference>
<dbReference type="Gene3D" id="3.30.1660.40">
    <property type="entry name" value="FlgT, N-terminal domain"/>
    <property type="match status" value="1"/>
</dbReference>
<dbReference type="RefSeq" id="WP_068904002.1">
    <property type="nucleotide sequence ID" value="NZ_JBHUIF010000032.1"/>
</dbReference>
<evidence type="ECO:0000259" key="4">
    <source>
        <dbReference type="Pfam" id="PF16548"/>
    </source>
</evidence>
<accession>A0A1C3EEQ4</accession>
<dbReference type="STRING" id="1080227.A8L45_15785"/>
<evidence type="ECO:0000259" key="2">
    <source>
        <dbReference type="Pfam" id="PF16538"/>
    </source>
</evidence>
<feature type="signal peptide" evidence="1">
    <location>
        <begin position="1"/>
        <end position="22"/>
    </location>
</feature>
<name>A0A1C3EEQ4_9GAMM</name>
<dbReference type="InterPro" id="IPR038180">
    <property type="entry name" value="FlgT_N_sf"/>
</dbReference>
<reference evidence="5 6" key="1">
    <citation type="submission" date="2016-05" db="EMBL/GenBank/DDBJ databases">
        <title>Genomic Taxonomy of the Vibrionaceae.</title>
        <authorList>
            <person name="Gomez-Gil B."/>
            <person name="Enciso-Ibarra J."/>
        </authorList>
    </citation>
    <scope>NUCLEOTIDE SEQUENCE [LARGE SCALE GENOMIC DNA]</scope>
    <source>
        <strain evidence="5 6">CAIM 1920</strain>
    </source>
</reference>
<feature type="domain" description="Flagellar assembly protein T middle" evidence="3">
    <location>
        <begin position="113"/>
        <end position="255"/>
    </location>
</feature>
<keyword evidence="5" id="KW-0282">Flagellum</keyword>
<dbReference type="InterPro" id="IPR032386">
    <property type="entry name" value="FlgT_M"/>
</dbReference>
<feature type="domain" description="Flagellar assembly protein T C-terminal" evidence="2">
    <location>
        <begin position="302"/>
        <end position="374"/>
    </location>
</feature>
<dbReference type="Pfam" id="PF16539">
    <property type="entry name" value="FlgT_M"/>
    <property type="match status" value="1"/>
</dbReference>
<gene>
    <name evidence="5" type="ORF">A8L45_15785</name>
</gene>
<dbReference type="AlphaFoldDB" id="A0A1C3EEQ4"/>
<evidence type="ECO:0000256" key="1">
    <source>
        <dbReference type="SAM" id="SignalP"/>
    </source>
</evidence>
<keyword evidence="5" id="KW-0966">Cell projection</keyword>
<dbReference type="Gene3D" id="2.40.10.410">
    <property type="entry name" value="FlgT, C-terminal domain"/>
    <property type="match status" value="1"/>
</dbReference>
<proteinExistence type="predicted"/>
<keyword evidence="6" id="KW-1185">Reference proteome</keyword>
<evidence type="ECO:0000313" key="6">
    <source>
        <dbReference type="Proteomes" id="UP000094936"/>
    </source>
</evidence>
<dbReference type="Pfam" id="PF16548">
    <property type="entry name" value="FlgT_N"/>
    <property type="match status" value="1"/>
</dbReference>
<dbReference type="InterPro" id="IPR032388">
    <property type="entry name" value="FlgT_C"/>
</dbReference>
<organism evidence="5 6">
    <name type="scientific">Veronia pacifica</name>
    <dbReference type="NCBI Taxonomy" id="1080227"/>
    <lineage>
        <taxon>Bacteria</taxon>
        <taxon>Pseudomonadati</taxon>
        <taxon>Pseudomonadota</taxon>
        <taxon>Gammaproteobacteria</taxon>
        <taxon>Vibrionales</taxon>
        <taxon>Vibrionaceae</taxon>
        <taxon>Veronia</taxon>
    </lineage>
</organism>
<dbReference type="OrthoDB" id="8778507at2"/>
<dbReference type="EMBL" id="LYBM01000031">
    <property type="protein sequence ID" value="ODA31703.1"/>
    <property type="molecule type" value="Genomic_DNA"/>
</dbReference>
<feature type="domain" description="Flagellar assembly protein T N-terminal" evidence="4">
    <location>
        <begin position="23"/>
        <end position="107"/>
    </location>
</feature>
<dbReference type="InterPro" id="IPR038165">
    <property type="entry name" value="FlgT_C_sf"/>
</dbReference>
<evidence type="ECO:0000313" key="5">
    <source>
        <dbReference type="EMBL" id="ODA31703.1"/>
    </source>
</evidence>
<dbReference type="Pfam" id="PF16538">
    <property type="entry name" value="FlgT_C"/>
    <property type="match status" value="1"/>
</dbReference>
<dbReference type="Gene3D" id="3.40.50.10610">
    <property type="entry name" value="ABC-type transport auxiliary lipoprotein component"/>
    <property type="match status" value="1"/>
</dbReference>
<keyword evidence="5" id="KW-0969">Cilium</keyword>
<feature type="chain" id="PRO_5008673031" evidence="1">
    <location>
        <begin position="23"/>
        <end position="377"/>
    </location>
</feature>
<comment type="caution">
    <text evidence="5">The sequence shown here is derived from an EMBL/GenBank/DDBJ whole genome shotgun (WGS) entry which is preliminary data.</text>
</comment>
<protein>
    <submittedName>
        <fullName evidence="5">Flagellar basal-body protein</fullName>
    </submittedName>
</protein>